<dbReference type="STRING" id="656916.A0A2G7G7A2"/>
<dbReference type="Pfam" id="PF00797">
    <property type="entry name" value="Acetyltransf_2"/>
    <property type="match status" value="1"/>
</dbReference>
<protein>
    <submittedName>
        <fullName evidence="3">Uncharacterized protein</fullName>
    </submittedName>
</protein>
<sequence length="307" mass="35233">MTKTIPCLTSDQVDRYFEHIQLPHEYRRHRNLKLDIALLTAIHTYHVSTIPYENIALHYAPSAHISLEVSDIYHKFIERGRGGYCMENNIFLYHVLSILGFQVYLAGARLHRDARSNAPGWSGWEHAVNIVTLADQTRYLVDVGYGGDGPKTPLPLVAGPITSNIGTQELQLVYDTIDGLTDAKQRMWIYQFRNAADCPWTPAYAFTETEFLRRDFEVMSYYTSQHPQCFLTSNLLVIKFLREGSNIYGKTILDQDKLKENLGGKSVLIKICRTEEDRVRVLQDRFGICLTKEEQEGIIGRKSELDQ</sequence>
<dbReference type="PANTHER" id="PTHR11786:SF0">
    <property type="entry name" value="ARYLAMINE N-ACETYLTRANSFERASE 4-RELATED"/>
    <property type="match status" value="1"/>
</dbReference>
<dbReference type="SUPFAM" id="SSF54001">
    <property type="entry name" value="Cysteine proteinases"/>
    <property type="match status" value="1"/>
</dbReference>
<keyword evidence="4" id="KW-1185">Reference proteome</keyword>
<dbReference type="InterPro" id="IPR001447">
    <property type="entry name" value="Arylamine_N-AcTrfase"/>
</dbReference>
<evidence type="ECO:0000256" key="2">
    <source>
        <dbReference type="RuleBase" id="RU003452"/>
    </source>
</evidence>
<dbReference type="Gene3D" id="3.30.2140.20">
    <property type="match status" value="1"/>
</dbReference>
<gene>
    <name evidence="3" type="ORF">AARAC_000548</name>
</gene>
<dbReference type="InterPro" id="IPR038765">
    <property type="entry name" value="Papain-like_cys_pep_sf"/>
</dbReference>
<organism evidence="3 4">
    <name type="scientific">Aspergillus arachidicola</name>
    <dbReference type="NCBI Taxonomy" id="656916"/>
    <lineage>
        <taxon>Eukaryota</taxon>
        <taxon>Fungi</taxon>
        <taxon>Dikarya</taxon>
        <taxon>Ascomycota</taxon>
        <taxon>Pezizomycotina</taxon>
        <taxon>Eurotiomycetes</taxon>
        <taxon>Eurotiomycetidae</taxon>
        <taxon>Eurotiales</taxon>
        <taxon>Aspergillaceae</taxon>
        <taxon>Aspergillus</taxon>
        <taxon>Aspergillus subgen. Circumdati</taxon>
    </lineage>
</organism>
<keyword evidence="2" id="KW-0808">Transferase</keyword>
<dbReference type="GO" id="GO:0016407">
    <property type="term" value="F:acetyltransferase activity"/>
    <property type="evidence" value="ECO:0007669"/>
    <property type="project" value="InterPro"/>
</dbReference>
<dbReference type="PRINTS" id="PR01543">
    <property type="entry name" value="ANATRNSFRASE"/>
</dbReference>
<comment type="similarity">
    <text evidence="1 2">Belongs to the arylamine N-acetyltransferase family.</text>
</comment>
<name>A0A2G7G7A2_9EURO</name>
<evidence type="ECO:0000256" key="1">
    <source>
        <dbReference type="ARBA" id="ARBA00006547"/>
    </source>
</evidence>
<dbReference type="PANTHER" id="PTHR11786">
    <property type="entry name" value="N-HYDROXYARYLAMINE O-ACETYLTRANSFERASE"/>
    <property type="match status" value="1"/>
</dbReference>
<evidence type="ECO:0000313" key="3">
    <source>
        <dbReference type="EMBL" id="PIG88720.1"/>
    </source>
</evidence>
<keyword evidence="2" id="KW-0012">Acyltransferase</keyword>
<proteinExistence type="inferred from homology"/>
<reference evidence="3 4" key="1">
    <citation type="submission" date="2017-05" db="EMBL/GenBank/DDBJ databases">
        <title>Genome sequence for an aflatoxigenic pathogen of Argentinian peanut, Aspergillus arachidicola.</title>
        <authorList>
            <person name="Moore G."/>
            <person name="Beltz S.B."/>
            <person name="Mack B.M."/>
        </authorList>
    </citation>
    <scope>NUCLEOTIDE SEQUENCE [LARGE SCALE GENOMIC DNA]</scope>
    <source>
        <strain evidence="3 4">CBS 117610</strain>
    </source>
</reference>
<evidence type="ECO:0000313" key="4">
    <source>
        <dbReference type="Proteomes" id="UP000231358"/>
    </source>
</evidence>
<accession>A0A2G7G7A2</accession>
<dbReference type="Proteomes" id="UP000231358">
    <property type="component" value="Unassembled WGS sequence"/>
</dbReference>
<dbReference type="AlphaFoldDB" id="A0A2G7G7A2"/>
<dbReference type="InterPro" id="IPR053710">
    <property type="entry name" value="Arylamine_NAT_domain_sf"/>
</dbReference>
<comment type="caution">
    <text evidence="3">The sequence shown here is derived from an EMBL/GenBank/DDBJ whole genome shotgun (WGS) entry which is preliminary data.</text>
</comment>
<dbReference type="EMBL" id="NEXV01000096">
    <property type="protein sequence ID" value="PIG88720.1"/>
    <property type="molecule type" value="Genomic_DNA"/>
</dbReference>